<organism evidence="2 3">
    <name type="scientific">Nocardiopsis alba</name>
    <dbReference type="NCBI Taxonomy" id="53437"/>
    <lineage>
        <taxon>Bacteria</taxon>
        <taxon>Bacillati</taxon>
        <taxon>Actinomycetota</taxon>
        <taxon>Actinomycetes</taxon>
        <taxon>Streptosporangiales</taxon>
        <taxon>Nocardiopsidaceae</taxon>
        <taxon>Nocardiopsis</taxon>
    </lineage>
</organism>
<dbReference type="RefSeq" id="WP_161110729.1">
    <property type="nucleotide sequence ID" value="NZ_JBHYPC010000007.1"/>
</dbReference>
<dbReference type="EMBL" id="WWHY01000001">
    <property type="protein sequence ID" value="MYR32410.1"/>
    <property type="molecule type" value="Genomic_DNA"/>
</dbReference>
<comment type="caution">
    <text evidence="2">The sequence shown here is derived from an EMBL/GenBank/DDBJ whole genome shotgun (WGS) entry which is preliminary data.</text>
</comment>
<evidence type="ECO:0000313" key="3">
    <source>
        <dbReference type="Proteomes" id="UP000467124"/>
    </source>
</evidence>
<proteinExistence type="predicted"/>
<evidence type="ECO:0000256" key="1">
    <source>
        <dbReference type="SAM" id="MobiDB-lite"/>
    </source>
</evidence>
<protein>
    <submittedName>
        <fullName evidence="2">Uncharacterized protein</fullName>
    </submittedName>
</protein>
<feature type="compositionally biased region" description="Low complexity" evidence="1">
    <location>
        <begin position="51"/>
        <end position="69"/>
    </location>
</feature>
<evidence type="ECO:0000313" key="2">
    <source>
        <dbReference type="EMBL" id="MYR32410.1"/>
    </source>
</evidence>
<dbReference type="Proteomes" id="UP000467124">
    <property type="component" value="Unassembled WGS sequence"/>
</dbReference>
<accession>A0A7K2IR15</accession>
<feature type="region of interest" description="Disordered" evidence="1">
    <location>
        <begin position="22"/>
        <end position="69"/>
    </location>
</feature>
<dbReference type="AlphaFoldDB" id="A0A7K2IR15"/>
<name>A0A7K2IR15_9ACTN</name>
<feature type="compositionally biased region" description="Low complexity" evidence="1">
    <location>
        <begin position="31"/>
        <end position="45"/>
    </location>
</feature>
<reference evidence="2 3" key="1">
    <citation type="journal article" date="2019" name="Nat. Commun.">
        <title>The antimicrobial potential of Streptomyces from insect microbiomes.</title>
        <authorList>
            <person name="Chevrette M.G."/>
            <person name="Carlson C.M."/>
            <person name="Ortega H.E."/>
            <person name="Thomas C."/>
            <person name="Ananiev G.E."/>
            <person name="Barns K.J."/>
            <person name="Book A.J."/>
            <person name="Cagnazzo J."/>
            <person name="Carlos C."/>
            <person name="Flanigan W."/>
            <person name="Grubbs K.J."/>
            <person name="Horn H.A."/>
            <person name="Hoffmann F.M."/>
            <person name="Klassen J.L."/>
            <person name="Knack J.J."/>
            <person name="Lewin G.R."/>
            <person name="McDonald B.R."/>
            <person name="Muller L."/>
            <person name="Melo W.G.P."/>
            <person name="Pinto-Tomas A.A."/>
            <person name="Schmitz A."/>
            <person name="Wendt-Pienkowski E."/>
            <person name="Wildman S."/>
            <person name="Zhao M."/>
            <person name="Zhang F."/>
            <person name="Bugni T.S."/>
            <person name="Andes D.R."/>
            <person name="Pupo M.T."/>
            <person name="Currie C.R."/>
        </authorList>
    </citation>
    <scope>NUCLEOTIDE SEQUENCE [LARGE SCALE GENOMIC DNA]</scope>
    <source>
        <strain evidence="2 3">SID5840</strain>
    </source>
</reference>
<gene>
    <name evidence="2" type="ORF">GTW20_09025</name>
</gene>
<sequence length="127" mass="12770">MMDIQTEAFLSALRDALRLPAPAMTGRGTGSFSPLGSSRPSRSPGSPSPSVPLCSRSRSGSAGSSASFLSSAPAVTPAAHLGEHHPALLRARMCQARAALSVALSSGDLAAAIALLDRLTETEGAAS</sequence>